<feature type="transmembrane region" description="Helical" evidence="1">
    <location>
        <begin position="186"/>
        <end position="208"/>
    </location>
</feature>
<keyword evidence="2" id="KW-0732">Signal</keyword>
<dbReference type="AlphaFoldDB" id="A0A923IBW0"/>
<evidence type="ECO:0000313" key="3">
    <source>
        <dbReference type="EMBL" id="MBC5579930.1"/>
    </source>
</evidence>
<reference evidence="3" key="1">
    <citation type="submission" date="2020-08" db="EMBL/GenBank/DDBJ databases">
        <title>Genome public.</title>
        <authorList>
            <person name="Liu C."/>
            <person name="Sun Q."/>
        </authorList>
    </citation>
    <scope>NUCLEOTIDE SEQUENCE</scope>
    <source>
        <strain evidence="3">BX8</strain>
    </source>
</reference>
<feature type="chain" id="PRO_5036919050" description="Stage III sporulation protein AE" evidence="2">
    <location>
        <begin position="22"/>
        <end position="357"/>
    </location>
</feature>
<sequence length="357" mass="37344">MKKIVALLILMLMLAVPVAAASDEREDYGLPQQVSEFLDKYGEGAEKLQELTPQGLWEALLRALKEQLQRPLKMFYQLAAVLVLAALAKAMTADWANMQVGRQVDMAVILASFLFACRPLLQLLSEIGEMILECKTFVVSFVPVFATVMATCGQPAAGAVYTGFFLSSVVVAATLITGVLLPFMKIYMALNISGGLSSAVDLGGLAAMVSKFIKWGLGLIATVFGAVIGLQSLLAGAADSVALKAGKFLIGSSVPVIGGAVSDAIGTVYAGLKVVKGTAGAAGICAIVVLFAPLLLRCLAYYFSLSLAAAAATVTGNGKASRVFGGFCECLELYISILIFFAVMIILSTALMISLGN</sequence>
<keyword evidence="1" id="KW-0472">Membrane</keyword>
<keyword evidence="1" id="KW-1133">Transmembrane helix</keyword>
<dbReference type="Proteomes" id="UP000659630">
    <property type="component" value="Unassembled WGS sequence"/>
</dbReference>
<keyword evidence="1" id="KW-0812">Transmembrane</keyword>
<dbReference type="EMBL" id="JACONZ010000001">
    <property type="protein sequence ID" value="MBC5579930.1"/>
    <property type="molecule type" value="Genomic_DNA"/>
</dbReference>
<organism evidence="3 4">
    <name type="scientific">Anaerofilum hominis</name>
    <dbReference type="NCBI Taxonomy" id="2763016"/>
    <lineage>
        <taxon>Bacteria</taxon>
        <taxon>Bacillati</taxon>
        <taxon>Bacillota</taxon>
        <taxon>Clostridia</taxon>
        <taxon>Eubacteriales</taxon>
        <taxon>Oscillospiraceae</taxon>
        <taxon>Anaerofilum</taxon>
    </lineage>
</organism>
<feature type="transmembrane region" description="Helical" evidence="1">
    <location>
        <begin position="279"/>
        <end position="303"/>
    </location>
</feature>
<evidence type="ECO:0000313" key="4">
    <source>
        <dbReference type="Proteomes" id="UP000659630"/>
    </source>
</evidence>
<evidence type="ECO:0000256" key="2">
    <source>
        <dbReference type="SAM" id="SignalP"/>
    </source>
</evidence>
<proteinExistence type="predicted"/>
<evidence type="ECO:0008006" key="5">
    <source>
        <dbReference type="Google" id="ProtNLM"/>
    </source>
</evidence>
<accession>A0A923IBW0</accession>
<dbReference type="InterPro" id="IPR014194">
    <property type="entry name" value="Spore_III_AE"/>
</dbReference>
<feature type="transmembrane region" description="Helical" evidence="1">
    <location>
        <begin position="74"/>
        <end position="92"/>
    </location>
</feature>
<gene>
    <name evidence="3" type="ORF">H8S23_00240</name>
</gene>
<name>A0A923IBW0_9FIRM</name>
<feature type="signal peptide" evidence="2">
    <location>
        <begin position="1"/>
        <end position="21"/>
    </location>
</feature>
<feature type="transmembrane region" description="Helical" evidence="1">
    <location>
        <begin position="159"/>
        <end position="180"/>
    </location>
</feature>
<feature type="transmembrane region" description="Helical" evidence="1">
    <location>
        <begin position="215"/>
        <end position="236"/>
    </location>
</feature>
<feature type="transmembrane region" description="Helical" evidence="1">
    <location>
        <begin position="248"/>
        <end position="272"/>
    </location>
</feature>
<evidence type="ECO:0000256" key="1">
    <source>
        <dbReference type="SAM" id="Phobius"/>
    </source>
</evidence>
<protein>
    <recommendedName>
        <fullName evidence="5">Stage III sporulation protein AE</fullName>
    </recommendedName>
</protein>
<feature type="transmembrane region" description="Helical" evidence="1">
    <location>
        <begin position="333"/>
        <end position="355"/>
    </location>
</feature>
<comment type="caution">
    <text evidence="3">The sequence shown here is derived from an EMBL/GenBank/DDBJ whole genome shotgun (WGS) entry which is preliminary data.</text>
</comment>
<dbReference type="RefSeq" id="WP_186886310.1">
    <property type="nucleotide sequence ID" value="NZ_JACONZ010000001.1"/>
</dbReference>
<keyword evidence="4" id="KW-1185">Reference proteome</keyword>
<dbReference type="Pfam" id="PF09546">
    <property type="entry name" value="Spore_III_AE"/>
    <property type="match status" value="1"/>
</dbReference>